<dbReference type="PANTHER" id="PTHR42776">
    <property type="entry name" value="SERINE PEPTIDASE S9 FAMILY MEMBER"/>
    <property type="match status" value="1"/>
</dbReference>
<dbReference type="AlphaFoldDB" id="A0A0C3HY32"/>
<dbReference type="Proteomes" id="UP000054321">
    <property type="component" value="Unassembled WGS sequence"/>
</dbReference>
<dbReference type="STRING" id="913774.A0A0C3HY32"/>
<evidence type="ECO:0000256" key="2">
    <source>
        <dbReference type="ARBA" id="ARBA00022801"/>
    </source>
</evidence>
<protein>
    <recommendedName>
        <fullName evidence="4">Dipeptidyl-peptidase V</fullName>
    </recommendedName>
</protein>
<dbReference type="InterPro" id="IPR011659">
    <property type="entry name" value="WD40"/>
</dbReference>
<reference evidence="6 7" key="1">
    <citation type="submission" date="2014-04" db="EMBL/GenBank/DDBJ databases">
        <authorList>
            <consortium name="DOE Joint Genome Institute"/>
            <person name="Kuo A."/>
            <person name="Martino E."/>
            <person name="Perotto S."/>
            <person name="Kohler A."/>
            <person name="Nagy L.G."/>
            <person name="Floudas D."/>
            <person name="Copeland A."/>
            <person name="Barry K.W."/>
            <person name="Cichocki N."/>
            <person name="Veneault-Fourrey C."/>
            <person name="LaButti K."/>
            <person name="Lindquist E.A."/>
            <person name="Lipzen A."/>
            <person name="Lundell T."/>
            <person name="Morin E."/>
            <person name="Murat C."/>
            <person name="Sun H."/>
            <person name="Tunlid A."/>
            <person name="Henrissat B."/>
            <person name="Grigoriev I.V."/>
            <person name="Hibbett D.S."/>
            <person name="Martin F."/>
            <person name="Nordberg H.P."/>
            <person name="Cantor M.N."/>
            <person name="Hua S.X."/>
        </authorList>
    </citation>
    <scope>NUCLEOTIDE SEQUENCE [LARGE SCALE GENOMIC DNA]</scope>
    <source>
        <strain evidence="6 7">Zn</strain>
    </source>
</reference>
<dbReference type="GO" id="GO:0006508">
    <property type="term" value="P:proteolysis"/>
    <property type="evidence" value="ECO:0007669"/>
    <property type="project" value="InterPro"/>
</dbReference>
<dbReference type="Pfam" id="PF07676">
    <property type="entry name" value="PD40"/>
    <property type="match status" value="1"/>
</dbReference>
<dbReference type="Gene3D" id="3.40.50.1820">
    <property type="entry name" value="alpha/beta hydrolase"/>
    <property type="match status" value="1"/>
</dbReference>
<comment type="similarity">
    <text evidence="1">Belongs to the peptidase S9C family.</text>
</comment>
<dbReference type="SUPFAM" id="SSF82171">
    <property type="entry name" value="DPP6 N-terminal domain-like"/>
    <property type="match status" value="1"/>
</dbReference>
<dbReference type="EMBL" id="KN832870">
    <property type="protein sequence ID" value="KIN07790.1"/>
    <property type="molecule type" value="Genomic_DNA"/>
</dbReference>
<evidence type="ECO:0000256" key="3">
    <source>
        <dbReference type="ARBA" id="ARBA00022825"/>
    </source>
</evidence>
<dbReference type="OrthoDB" id="43744at2759"/>
<proteinExistence type="inferred from homology"/>
<dbReference type="InterPro" id="IPR029058">
    <property type="entry name" value="AB_hydrolase_fold"/>
</dbReference>
<evidence type="ECO:0000259" key="5">
    <source>
        <dbReference type="Pfam" id="PF00326"/>
    </source>
</evidence>
<keyword evidence="3" id="KW-0720">Serine protease</keyword>
<evidence type="ECO:0000256" key="1">
    <source>
        <dbReference type="ARBA" id="ARBA00010040"/>
    </source>
</evidence>
<keyword evidence="3" id="KW-0645">Protease</keyword>
<evidence type="ECO:0000256" key="4">
    <source>
        <dbReference type="ARBA" id="ARBA00032829"/>
    </source>
</evidence>
<dbReference type="Gene3D" id="2.120.10.30">
    <property type="entry name" value="TolB, C-terminal domain"/>
    <property type="match status" value="1"/>
</dbReference>
<dbReference type="InParanoid" id="A0A0C3HY32"/>
<dbReference type="SUPFAM" id="SSF53474">
    <property type="entry name" value="alpha/beta-Hydrolases"/>
    <property type="match status" value="1"/>
</dbReference>
<dbReference type="Pfam" id="PF00326">
    <property type="entry name" value="Peptidase_S9"/>
    <property type="match status" value="1"/>
</dbReference>
<dbReference type="HOGENOM" id="CLU_008615_2_0_1"/>
<dbReference type="PANTHER" id="PTHR42776:SF27">
    <property type="entry name" value="DIPEPTIDYL PEPTIDASE FAMILY MEMBER 6"/>
    <property type="match status" value="1"/>
</dbReference>
<reference evidence="7" key="2">
    <citation type="submission" date="2015-01" db="EMBL/GenBank/DDBJ databases">
        <title>Evolutionary Origins and Diversification of the Mycorrhizal Mutualists.</title>
        <authorList>
            <consortium name="DOE Joint Genome Institute"/>
            <consortium name="Mycorrhizal Genomics Consortium"/>
            <person name="Kohler A."/>
            <person name="Kuo A."/>
            <person name="Nagy L.G."/>
            <person name="Floudas D."/>
            <person name="Copeland A."/>
            <person name="Barry K.W."/>
            <person name="Cichocki N."/>
            <person name="Veneault-Fourrey C."/>
            <person name="LaButti K."/>
            <person name="Lindquist E.A."/>
            <person name="Lipzen A."/>
            <person name="Lundell T."/>
            <person name="Morin E."/>
            <person name="Murat C."/>
            <person name="Riley R."/>
            <person name="Ohm R."/>
            <person name="Sun H."/>
            <person name="Tunlid A."/>
            <person name="Henrissat B."/>
            <person name="Grigoriev I.V."/>
            <person name="Hibbett D.S."/>
            <person name="Martin F."/>
        </authorList>
    </citation>
    <scope>NUCLEOTIDE SEQUENCE [LARGE SCALE GENOMIC DNA]</scope>
    <source>
        <strain evidence="7">Zn</strain>
    </source>
</reference>
<sequence length="668" mass="73853">MTAAPHSEKTSKLSLEVLADLQVPEDFHISPNGKHVAYSLRSWSKKNDHPTSSIWIADIGKEDSTRQLTSGLFKDENPRWSPDGKHIAFGSDRAKPGESSAIYLISMAGGEAHFITSPENRRKISQLQWAPSGRFIAYLSADEKTGDQERKEKEKDDAKVWGEELEYHRLRNVHVATRQMTTLVGGDQHVHLFSWGLDSQEIAFVLHKTPDINSAGFYGAQIQRVNLTTKVSTSLCTFPGPIPQFAWGKEGIYFTGGVIPDHCSTARTVYRVSEAERTYERQLFGTEDCCLALQTAGSAVVARVQSGLYDEIHHIYESHSASRILYRAMHDITAFDVFVGDESTEPAIAITKSDGSQPAEVFTLSAPFTEESQLSDHNSAIARLKISKSQPIYAAASDGYQLDGIVFLPSDHDASNPLPTVVLVHGGPYYRLTTGFDVCHCLEAPILVSAGYAVLCPNYRGGSSRGQKHAAYARGGMGTVDYDDTITLLKAGIDKGIVDQSRVAIGGWSQGGFLSYLAVTRNDFKFRAAICGAGVVDWNMVIMTSDAYWFEADLGGGAPWDVDADREGPTDRRHGNAIWHMKNVTTPVLILHGEEDVRVPVSQAIAFWRGCVHRGVPVKMVTYPREGHLLEERKHVIDLWSRMLQFYDLHLNSQYQTGDLSLNKMSVT</sequence>
<dbReference type="GO" id="GO:0004252">
    <property type="term" value="F:serine-type endopeptidase activity"/>
    <property type="evidence" value="ECO:0007669"/>
    <property type="project" value="TreeGrafter"/>
</dbReference>
<organism evidence="6 7">
    <name type="scientific">Oidiodendron maius (strain Zn)</name>
    <dbReference type="NCBI Taxonomy" id="913774"/>
    <lineage>
        <taxon>Eukaryota</taxon>
        <taxon>Fungi</taxon>
        <taxon>Dikarya</taxon>
        <taxon>Ascomycota</taxon>
        <taxon>Pezizomycotina</taxon>
        <taxon>Leotiomycetes</taxon>
        <taxon>Leotiomycetes incertae sedis</taxon>
        <taxon>Myxotrichaceae</taxon>
        <taxon>Oidiodendron</taxon>
    </lineage>
</organism>
<name>A0A0C3HY32_OIDMZ</name>
<keyword evidence="7" id="KW-1185">Reference proteome</keyword>
<dbReference type="InterPro" id="IPR011042">
    <property type="entry name" value="6-blade_b-propeller_TolB-like"/>
</dbReference>
<dbReference type="InterPro" id="IPR001375">
    <property type="entry name" value="Peptidase_S9_cat"/>
</dbReference>
<evidence type="ECO:0000313" key="7">
    <source>
        <dbReference type="Proteomes" id="UP000054321"/>
    </source>
</evidence>
<keyword evidence="2" id="KW-0378">Hydrolase</keyword>
<gene>
    <name evidence="6" type="ORF">OIDMADRAFT_47681</name>
</gene>
<evidence type="ECO:0000313" key="6">
    <source>
        <dbReference type="EMBL" id="KIN07790.1"/>
    </source>
</evidence>
<accession>A0A0C3HY32</accession>
<feature type="domain" description="Peptidase S9 prolyl oligopeptidase catalytic" evidence="5">
    <location>
        <begin position="444"/>
        <end position="653"/>
    </location>
</feature>